<comment type="caution">
    <text evidence="1">The sequence shown here is derived from an EMBL/GenBank/DDBJ whole genome shotgun (WGS) entry which is preliminary data.</text>
</comment>
<evidence type="ECO:0008006" key="3">
    <source>
        <dbReference type="Google" id="ProtNLM"/>
    </source>
</evidence>
<dbReference type="AlphaFoldDB" id="A0AAJ0HFI1"/>
<dbReference type="PANTHER" id="PTHR37844:SF2">
    <property type="entry name" value="SER_THR PROTEIN PHOSPHATASE SUPERFAMILY (AFU_ORTHOLOGUE AFUA_1G14840)"/>
    <property type="match status" value="1"/>
</dbReference>
<dbReference type="SUPFAM" id="SSF56300">
    <property type="entry name" value="Metallo-dependent phosphatases"/>
    <property type="match status" value="1"/>
</dbReference>
<evidence type="ECO:0000313" key="1">
    <source>
        <dbReference type="EMBL" id="KAK3349889.1"/>
    </source>
</evidence>
<name>A0AAJ0HFI1_9PEZI</name>
<evidence type="ECO:0000313" key="2">
    <source>
        <dbReference type="Proteomes" id="UP001275084"/>
    </source>
</evidence>
<protein>
    <recommendedName>
        <fullName evidence="3">Calcineurin-like phosphoesterase domain-containing protein</fullName>
    </recommendedName>
</protein>
<reference evidence="1" key="2">
    <citation type="submission" date="2023-06" db="EMBL/GenBank/DDBJ databases">
        <authorList>
            <consortium name="Lawrence Berkeley National Laboratory"/>
            <person name="Haridas S."/>
            <person name="Hensen N."/>
            <person name="Bonometti L."/>
            <person name="Westerberg I."/>
            <person name="Brannstrom I.O."/>
            <person name="Guillou S."/>
            <person name="Cros-Aarteil S."/>
            <person name="Calhoun S."/>
            <person name="Kuo A."/>
            <person name="Mondo S."/>
            <person name="Pangilinan J."/>
            <person name="Riley R."/>
            <person name="Labutti K."/>
            <person name="Andreopoulos B."/>
            <person name="Lipzen A."/>
            <person name="Chen C."/>
            <person name="Yanf M."/>
            <person name="Daum C."/>
            <person name="Ng V."/>
            <person name="Clum A."/>
            <person name="Steindorff A."/>
            <person name="Ohm R."/>
            <person name="Martin F."/>
            <person name="Silar P."/>
            <person name="Natvig D."/>
            <person name="Lalanne C."/>
            <person name="Gautier V."/>
            <person name="Ament-Velasquez S.L."/>
            <person name="Kruys A."/>
            <person name="Hutchinson M.I."/>
            <person name="Powell A.J."/>
            <person name="Barry K."/>
            <person name="Miller A.N."/>
            <person name="Grigoriev I.V."/>
            <person name="Debuchy R."/>
            <person name="Gladieux P."/>
            <person name="Thoren M.H."/>
            <person name="Johannesson H."/>
        </authorList>
    </citation>
    <scope>NUCLEOTIDE SEQUENCE</scope>
    <source>
        <strain evidence="1">CBS 955.72</strain>
    </source>
</reference>
<organism evidence="1 2">
    <name type="scientific">Lasiosphaeria hispida</name>
    <dbReference type="NCBI Taxonomy" id="260671"/>
    <lineage>
        <taxon>Eukaryota</taxon>
        <taxon>Fungi</taxon>
        <taxon>Dikarya</taxon>
        <taxon>Ascomycota</taxon>
        <taxon>Pezizomycotina</taxon>
        <taxon>Sordariomycetes</taxon>
        <taxon>Sordariomycetidae</taxon>
        <taxon>Sordariales</taxon>
        <taxon>Lasiosphaeriaceae</taxon>
        <taxon>Lasiosphaeria</taxon>
    </lineage>
</organism>
<gene>
    <name evidence="1" type="ORF">B0T25DRAFT_624283</name>
</gene>
<dbReference type="EMBL" id="JAUIQD010000005">
    <property type="protein sequence ID" value="KAK3349889.1"/>
    <property type="molecule type" value="Genomic_DNA"/>
</dbReference>
<dbReference type="Proteomes" id="UP001275084">
    <property type="component" value="Unassembled WGS sequence"/>
</dbReference>
<reference evidence="1" key="1">
    <citation type="journal article" date="2023" name="Mol. Phylogenet. Evol.">
        <title>Genome-scale phylogeny and comparative genomics of the fungal order Sordariales.</title>
        <authorList>
            <person name="Hensen N."/>
            <person name="Bonometti L."/>
            <person name="Westerberg I."/>
            <person name="Brannstrom I.O."/>
            <person name="Guillou S."/>
            <person name="Cros-Aarteil S."/>
            <person name="Calhoun S."/>
            <person name="Haridas S."/>
            <person name="Kuo A."/>
            <person name="Mondo S."/>
            <person name="Pangilinan J."/>
            <person name="Riley R."/>
            <person name="LaButti K."/>
            <person name="Andreopoulos B."/>
            <person name="Lipzen A."/>
            <person name="Chen C."/>
            <person name="Yan M."/>
            <person name="Daum C."/>
            <person name="Ng V."/>
            <person name="Clum A."/>
            <person name="Steindorff A."/>
            <person name="Ohm R.A."/>
            <person name="Martin F."/>
            <person name="Silar P."/>
            <person name="Natvig D.O."/>
            <person name="Lalanne C."/>
            <person name="Gautier V."/>
            <person name="Ament-Velasquez S.L."/>
            <person name="Kruys A."/>
            <person name="Hutchinson M.I."/>
            <person name="Powell A.J."/>
            <person name="Barry K."/>
            <person name="Miller A.N."/>
            <person name="Grigoriev I.V."/>
            <person name="Debuchy R."/>
            <person name="Gladieux P."/>
            <person name="Hiltunen Thoren M."/>
            <person name="Johannesson H."/>
        </authorList>
    </citation>
    <scope>NUCLEOTIDE SEQUENCE</scope>
    <source>
        <strain evidence="1">CBS 955.72</strain>
    </source>
</reference>
<sequence>MVPIQIVSDLHLDSSRLWSTYIPPKAPYLALLGDIGTATLRNRKPLADFLLHSCLKKFKAVFYVCGNREAYGSSWSSVRSFFNSFKEEVDSRRLRGEALGEFVLLDQGRYDMDNGEGKVSILGCTLFTQVPPHARAVVQETLNDFKKVKNWTVAHHNAQHAVHLRWLNQQVRELEAAGRRVAIFTHHSPTRDDRAVPAVHRGTDLNTAYCGDLSSERCWKRVYTNQKGYNHENSKSKGFSSGEVVGI</sequence>
<accession>A0AAJ0HFI1</accession>
<dbReference type="PANTHER" id="PTHR37844">
    <property type="entry name" value="SER/THR PROTEIN PHOSPHATASE SUPERFAMILY (AFU_ORTHOLOGUE AFUA_1G14840)"/>
    <property type="match status" value="1"/>
</dbReference>
<dbReference type="InterPro" id="IPR029052">
    <property type="entry name" value="Metallo-depent_PP-like"/>
</dbReference>
<keyword evidence="2" id="KW-1185">Reference proteome</keyword>
<proteinExistence type="predicted"/>